<organism evidence="7 8">
    <name type="scientific">Papilio machaon</name>
    <name type="common">Old World swallowtail butterfly</name>
    <dbReference type="NCBI Taxonomy" id="76193"/>
    <lineage>
        <taxon>Eukaryota</taxon>
        <taxon>Metazoa</taxon>
        <taxon>Ecdysozoa</taxon>
        <taxon>Arthropoda</taxon>
        <taxon>Hexapoda</taxon>
        <taxon>Insecta</taxon>
        <taxon>Pterygota</taxon>
        <taxon>Neoptera</taxon>
        <taxon>Endopterygota</taxon>
        <taxon>Lepidoptera</taxon>
        <taxon>Glossata</taxon>
        <taxon>Ditrysia</taxon>
        <taxon>Papilionoidea</taxon>
        <taxon>Papilionidae</taxon>
        <taxon>Papilioninae</taxon>
        <taxon>Papilio</taxon>
    </lineage>
</organism>
<dbReference type="GO" id="GO:0005739">
    <property type="term" value="C:mitochondrion"/>
    <property type="evidence" value="ECO:0007669"/>
    <property type="project" value="UniProtKB-SubCell"/>
</dbReference>
<dbReference type="InterPro" id="IPR020904">
    <property type="entry name" value="Sc_DH/Rdtase_CS"/>
</dbReference>
<evidence type="ECO:0000256" key="4">
    <source>
        <dbReference type="ARBA" id="ARBA00023128"/>
    </source>
</evidence>
<evidence type="ECO:0000313" key="7">
    <source>
        <dbReference type="EMBL" id="KPJ13263.1"/>
    </source>
</evidence>
<dbReference type="Gene3D" id="3.40.50.720">
    <property type="entry name" value="NAD(P)-binding Rossmann-like Domain"/>
    <property type="match status" value="1"/>
</dbReference>
<dbReference type="Pfam" id="PF00106">
    <property type="entry name" value="adh_short"/>
    <property type="match status" value="1"/>
</dbReference>
<accession>A0A194R616</accession>
<dbReference type="InterPro" id="IPR052149">
    <property type="entry name" value="17-beta-HSD3-like"/>
</dbReference>
<dbReference type="FunCoup" id="A0A194R616">
    <property type="interactions" value="759"/>
</dbReference>
<feature type="signal peptide" evidence="6">
    <location>
        <begin position="1"/>
        <end position="27"/>
    </location>
</feature>
<comment type="similarity">
    <text evidence="5">Belongs to the short-chain dehydrogenases/reductases (SDR) family. 17-beta-HSD 3 subfamily.</text>
</comment>
<feature type="chain" id="PRO_5008264939" evidence="6">
    <location>
        <begin position="28"/>
        <end position="365"/>
    </location>
</feature>
<name>A0A194R616_PAPMA</name>
<dbReference type="InParanoid" id="A0A194R616"/>
<dbReference type="InterPro" id="IPR036291">
    <property type="entry name" value="NAD(P)-bd_dom_sf"/>
</dbReference>
<keyword evidence="2" id="KW-0521">NADP</keyword>
<dbReference type="SUPFAM" id="SSF51735">
    <property type="entry name" value="NAD(P)-binding Rossmann-fold domains"/>
    <property type="match status" value="1"/>
</dbReference>
<protein>
    <submittedName>
        <fullName evidence="7">Inactive hydroxysteroid dehydrogenase-like protein 1</fullName>
    </submittedName>
</protein>
<dbReference type="FunFam" id="3.40.50.720:FF:000137">
    <property type="entry name" value="Hydroxysteroid (17-beta) dehydrogenase 3"/>
    <property type="match status" value="1"/>
</dbReference>
<comment type="subcellular location">
    <subcellularLocation>
        <location evidence="1">Mitochondrion</location>
    </subcellularLocation>
</comment>
<dbReference type="CDD" id="cd05356">
    <property type="entry name" value="17beta-HSD1_like_SDR_c"/>
    <property type="match status" value="1"/>
</dbReference>
<dbReference type="InterPro" id="IPR002347">
    <property type="entry name" value="SDR_fam"/>
</dbReference>
<sequence length="365" mass="40956">MLETLVYMFLCTLTLLSLLELIRNCRSKSREDEVPKEKKEMWKAPLKLVKQTLSKTKMADSPSTPETKQNSSINILVTSHLMPFFLPTEVQSLTKKFGSWAAVTGSTDGVGREYARELARRGLNIVLISRNHDKLRNVAAEIEKESAVKTKIIVADFSKGAEVYRHIEEELKDIPLGILVNNVGCQYEYPTQLCELPAEKAWELINVNVGAVTMLSRLALAGMAARGRGALVNVSSGSELQPLPLMAVYAATKVYVRSLTLAIREEYASRGIYVQHLSPLFIATKMNAFSPRLSRGGLLVPDAHTYARHAVAALGRVHDTTGYWLHGIQYFFIKVAPEWLRIKIGMYMNQDFRNEHFESVRSKAL</sequence>
<evidence type="ECO:0000256" key="2">
    <source>
        <dbReference type="ARBA" id="ARBA00022857"/>
    </source>
</evidence>
<dbReference type="PRINTS" id="PR00081">
    <property type="entry name" value="GDHRDH"/>
</dbReference>
<dbReference type="AlphaFoldDB" id="A0A194R616"/>
<evidence type="ECO:0000313" key="8">
    <source>
        <dbReference type="Proteomes" id="UP000053240"/>
    </source>
</evidence>
<evidence type="ECO:0000256" key="6">
    <source>
        <dbReference type="SAM" id="SignalP"/>
    </source>
</evidence>
<dbReference type="PANTHER" id="PTHR44889:SF1">
    <property type="entry name" value="INACTIVE HYDROXYSTEROID DEHYDROGENASE-LIKE PROTEIN 1"/>
    <property type="match status" value="1"/>
</dbReference>
<gene>
    <name evidence="7" type="ORF">RR48_06761</name>
</gene>
<keyword evidence="8" id="KW-1185">Reference proteome</keyword>
<dbReference type="PROSITE" id="PS00061">
    <property type="entry name" value="ADH_SHORT"/>
    <property type="match status" value="1"/>
</dbReference>
<evidence type="ECO:0000256" key="5">
    <source>
        <dbReference type="ARBA" id="ARBA00038261"/>
    </source>
</evidence>
<keyword evidence="4" id="KW-0496">Mitochondrion</keyword>
<evidence type="ECO:0000256" key="3">
    <source>
        <dbReference type="ARBA" id="ARBA00023002"/>
    </source>
</evidence>
<evidence type="ECO:0000256" key="1">
    <source>
        <dbReference type="ARBA" id="ARBA00004173"/>
    </source>
</evidence>
<keyword evidence="6" id="KW-0732">Signal</keyword>
<dbReference type="PANTHER" id="PTHR44889">
    <property type="entry name" value="INACTIVE HYDROXYSTEROID DEHYDROGENASE-LIKE PROTEIN 1"/>
    <property type="match status" value="1"/>
</dbReference>
<dbReference type="STRING" id="76193.A0A194R616"/>
<dbReference type="EMBL" id="KQ460644">
    <property type="protein sequence ID" value="KPJ13263.1"/>
    <property type="molecule type" value="Genomic_DNA"/>
</dbReference>
<keyword evidence="3" id="KW-0560">Oxidoreductase</keyword>
<reference evidence="7 8" key="1">
    <citation type="journal article" date="2015" name="Nat. Commun.">
        <title>Outbred genome sequencing and CRISPR/Cas9 gene editing in butterflies.</title>
        <authorList>
            <person name="Li X."/>
            <person name="Fan D."/>
            <person name="Zhang W."/>
            <person name="Liu G."/>
            <person name="Zhang L."/>
            <person name="Zhao L."/>
            <person name="Fang X."/>
            <person name="Chen L."/>
            <person name="Dong Y."/>
            <person name="Chen Y."/>
            <person name="Ding Y."/>
            <person name="Zhao R."/>
            <person name="Feng M."/>
            <person name="Zhu Y."/>
            <person name="Feng Y."/>
            <person name="Jiang X."/>
            <person name="Zhu D."/>
            <person name="Xiang H."/>
            <person name="Feng X."/>
            <person name="Li S."/>
            <person name="Wang J."/>
            <person name="Zhang G."/>
            <person name="Kronforst M.R."/>
            <person name="Wang W."/>
        </authorList>
    </citation>
    <scope>NUCLEOTIDE SEQUENCE [LARGE SCALE GENOMIC DNA]</scope>
    <source>
        <strain evidence="7">Ya'a_city_454_Pm</strain>
        <tissue evidence="7">Whole body</tissue>
    </source>
</reference>
<dbReference type="Proteomes" id="UP000053240">
    <property type="component" value="Unassembled WGS sequence"/>
</dbReference>
<dbReference type="GO" id="GO:0016491">
    <property type="term" value="F:oxidoreductase activity"/>
    <property type="evidence" value="ECO:0007669"/>
    <property type="project" value="UniProtKB-KW"/>
</dbReference>
<proteinExistence type="inferred from homology"/>